<dbReference type="AlphaFoldDB" id="A0A3B5KRN9"/>
<keyword evidence="10" id="KW-0090">Biological rhythms</keyword>
<evidence type="ECO:0000256" key="3">
    <source>
        <dbReference type="ARBA" id="ARBA00005682"/>
    </source>
</evidence>
<dbReference type="Pfam" id="PF11928">
    <property type="entry name" value="DUF3446"/>
    <property type="match status" value="1"/>
</dbReference>
<dbReference type="GeneTree" id="ENSGT00940000158394"/>
<evidence type="ECO:0000256" key="5">
    <source>
        <dbReference type="ARBA" id="ARBA00022723"/>
    </source>
</evidence>
<dbReference type="GO" id="GO:0021575">
    <property type="term" value="P:hindbrain morphogenesis"/>
    <property type="evidence" value="ECO:0007669"/>
    <property type="project" value="Ensembl"/>
</dbReference>
<dbReference type="PROSITE" id="PS00028">
    <property type="entry name" value="ZINC_FINGER_C2H2_1"/>
    <property type="match status" value="3"/>
</dbReference>
<evidence type="ECO:0000256" key="8">
    <source>
        <dbReference type="ARBA" id="ARBA00022833"/>
    </source>
</evidence>
<feature type="domain" description="C2H2-type" evidence="18">
    <location>
        <begin position="311"/>
        <end position="340"/>
    </location>
</feature>
<name>A0A3B5KRN9_9TELE</name>
<comment type="similarity">
    <text evidence="3 16">Belongs to the EGR C2H2-type zinc-finger protein family.</text>
</comment>
<protein>
    <submittedName>
        <fullName evidence="19">Early growth response 2b</fullName>
    </submittedName>
</protein>
<evidence type="ECO:0000256" key="4">
    <source>
        <dbReference type="ARBA" id="ARBA00022490"/>
    </source>
</evidence>
<evidence type="ECO:0000256" key="1">
    <source>
        <dbReference type="ARBA" id="ARBA00004123"/>
    </source>
</evidence>
<dbReference type="FunFam" id="3.30.160.60:FF:000324">
    <property type="entry name" value="Early growth response protein 4"/>
    <property type="match status" value="1"/>
</dbReference>
<reference evidence="19" key="2">
    <citation type="submission" date="2025-09" db="UniProtKB">
        <authorList>
            <consortium name="Ensembl"/>
        </authorList>
    </citation>
    <scope>IDENTIFICATION</scope>
</reference>
<evidence type="ECO:0000256" key="12">
    <source>
        <dbReference type="ARBA" id="ARBA00023159"/>
    </source>
</evidence>
<feature type="compositionally biased region" description="Basic residues" evidence="17">
    <location>
        <begin position="386"/>
        <end position="396"/>
    </location>
</feature>
<dbReference type="PROSITE" id="PS50157">
    <property type="entry name" value="ZINC_FINGER_C2H2_2"/>
    <property type="match status" value="3"/>
</dbReference>
<keyword evidence="12" id="KW-0010">Activator</keyword>
<feature type="domain" description="C2H2-type" evidence="18">
    <location>
        <begin position="341"/>
        <end position="368"/>
    </location>
</feature>
<keyword evidence="6" id="KW-0677">Repeat</keyword>
<dbReference type="GO" id="GO:0005737">
    <property type="term" value="C:cytoplasm"/>
    <property type="evidence" value="ECO:0007669"/>
    <property type="project" value="UniProtKB-SubCell"/>
</dbReference>
<keyword evidence="11 16" id="KW-0238">DNA-binding</keyword>
<keyword evidence="4" id="KW-0963">Cytoplasm</keyword>
<evidence type="ECO:0000313" key="20">
    <source>
        <dbReference type="Proteomes" id="UP000261380"/>
    </source>
</evidence>
<feature type="compositionally biased region" description="Low complexity" evidence="17">
    <location>
        <begin position="400"/>
        <end position="428"/>
    </location>
</feature>
<dbReference type="GO" id="GO:0048511">
    <property type="term" value="P:rhythmic process"/>
    <property type="evidence" value="ECO:0007669"/>
    <property type="project" value="UniProtKB-KW"/>
</dbReference>
<feature type="region of interest" description="Disordered" evidence="17">
    <location>
        <begin position="383"/>
        <end position="428"/>
    </location>
</feature>
<dbReference type="GO" id="GO:0021654">
    <property type="term" value="P:rhombomere boundary formation"/>
    <property type="evidence" value="ECO:0007669"/>
    <property type="project" value="Ensembl"/>
</dbReference>
<dbReference type="SMART" id="SM00355">
    <property type="entry name" value="ZnF_C2H2"/>
    <property type="match status" value="3"/>
</dbReference>
<evidence type="ECO:0000256" key="2">
    <source>
        <dbReference type="ARBA" id="ARBA00004496"/>
    </source>
</evidence>
<evidence type="ECO:0000256" key="6">
    <source>
        <dbReference type="ARBA" id="ARBA00022737"/>
    </source>
</evidence>
<dbReference type="GO" id="GO:0000978">
    <property type="term" value="F:RNA polymerase II cis-regulatory region sequence-specific DNA binding"/>
    <property type="evidence" value="ECO:0007669"/>
    <property type="project" value="TreeGrafter"/>
</dbReference>
<evidence type="ECO:0000256" key="15">
    <source>
        <dbReference type="PROSITE-ProRule" id="PRU00042"/>
    </source>
</evidence>
<keyword evidence="5 16" id="KW-0479">Metal-binding</keyword>
<evidence type="ECO:0000256" key="16">
    <source>
        <dbReference type="RuleBase" id="RU363046"/>
    </source>
</evidence>
<dbReference type="GO" id="GO:0005634">
    <property type="term" value="C:nucleus"/>
    <property type="evidence" value="ECO:0007669"/>
    <property type="project" value="UniProtKB-SubCell"/>
</dbReference>
<keyword evidence="7 15" id="KW-0863">Zinc-finger</keyword>
<dbReference type="Proteomes" id="UP000261380">
    <property type="component" value="Unplaced"/>
</dbReference>
<dbReference type="SUPFAM" id="SSF57667">
    <property type="entry name" value="beta-beta-alpha zinc fingers"/>
    <property type="match status" value="2"/>
</dbReference>
<dbReference type="GO" id="GO:0048568">
    <property type="term" value="P:embryonic organ development"/>
    <property type="evidence" value="ECO:0007669"/>
    <property type="project" value="Ensembl"/>
</dbReference>
<dbReference type="GO" id="GO:0008270">
    <property type="term" value="F:zinc ion binding"/>
    <property type="evidence" value="ECO:0007669"/>
    <property type="project" value="UniProtKB-KW"/>
</dbReference>
<evidence type="ECO:0000259" key="18">
    <source>
        <dbReference type="PROSITE" id="PS50157"/>
    </source>
</evidence>
<dbReference type="GO" id="GO:0048932">
    <property type="term" value="P:myelination of posterior lateral line nerve axons"/>
    <property type="evidence" value="ECO:0007669"/>
    <property type="project" value="Ensembl"/>
</dbReference>
<evidence type="ECO:0000256" key="11">
    <source>
        <dbReference type="ARBA" id="ARBA00023125"/>
    </source>
</evidence>
<keyword evidence="13 16" id="KW-0804">Transcription</keyword>
<evidence type="ECO:0000256" key="14">
    <source>
        <dbReference type="ARBA" id="ARBA00023242"/>
    </source>
</evidence>
<comment type="subcellular location">
    <subcellularLocation>
        <location evidence="2">Cytoplasm</location>
    </subcellularLocation>
    <subcellularLocation>
        <location evidence="1 16">Nucleus</location>
    </subcellularLocation>
</comment>
<feature type="domain" description="C2H2-type" evidence="18">
    <location>
        <begin position="369"/>
        <end position="396"/>
    </location>
</feature>
<dbReference type="GO" id="GO:0000981">
    <property type="term" value="F:DNA-binding transcription factor activity, RNA polymerase II-specific"/>
    <property type="evidence" value="ECO:0007669"/>
    <property type="project" value="TreeGrafter"/>
</dbReference>
<keyword evidence="14 16" id="KW-0539">Nucleus</keyword>
<evidence type="ECO:0000313" key="19">
    <source>
        <dbReference type="Ensembl" id="ENSXCOP00000000555.1"/>
    </source>
</evidence>
<reference evidence="19" key="1">
    <citation type="submission" date="2025-08" db="UniProtKB">
        <authorList>
            <consortium name="Ensembl"/>
        </authorList>
    </citation>
    <scope>IDENTIFICATION</scope>
</reference>
<accession>A0A3B5KRN9</accession>
<keyword evidence="8 16" id="KW-0862">Zinc</keyword>
<evidence type="ECO:0000256" key="13">
    <source>
        <dbReference type="ARBA" id="ARBA00023163"/>
    </source>
</evidence>
<feature type="compositionally biased region" description="Polar residues" evidence="17">
    <location>
        <begin position="272"/>
        <end position="285"/>
    </location>
</feature>
<proteinExistence type="inferred from homology"/>
<evidence type="ECO:0000256" key="10">
    <source>
        <dbReference type="ARBA" id="ARBA00023108"/>
    </source>
</evidence>
<dbReference type="Ensembl" id="ENSXCOT00000000564.1">
    <property type="protein sequence ID" value="ENSXCOP00000000555.1"/>
    <property type="gene ID" value="ENSXCOG00000000487.1"/>
</dbReference>
<evidence type="ECO:0000256" key="7">
    <source>
        <dbReference type="ARBA" id="ARBA00022771"/>
    </source>
</evidence>
<sequence>MTAKTLEKVPVNLGGFVHPVADSVYSVDDIAACLPTSVAIFPNADLGAHYDQMNVAADSLMGADMNAEKRSVELSSYSSGFSQPASHRNQTFTYMGKFSIDSQYPGNWNPEGVINIVSASSSPASSGSPHHFSSGALSCTMAAQSQADLDHHHHLYSPPPPYSSSGCGEVYQDPSAFLSTSSCPIASYPPPSYSSPKQPSSSDVPGLLPIIPDYSGFFQPACQRDMHPAAIPDRKPFVPCPLDTFRVPPPLTPLNTIRNFTLGAPGGGGSETGQPRLSSAYSPQNLPLRPILRPRKYPNRPSKTPVHERPYPCPAEGCDRRFSRSDELTRHIRIHTGHKPFQCRICMRNFSRSDHLTTHIRTHTGEKPFACDYCGRKFARSDERKRHTKIHLRQKERKASTVSSSSSSGSSALERPSGGISAASGICS</sequence>
<dbReference type="Pfam" id="PF00096">
    <property type="entry name" value="zf-C2H2"/>
    <property type="match status" value="3"/>
</dbReference>
<dbReference type="FunFam" id="3.30.160.60:FF:000419">
    <property type="entry name" value="Early growth response protein 4"/>
    <property type="match status" value="1"/>
</dbReference>
<keyword evidence="20" id="KW-1185">Reference proteome</keyword>
<dbReference type="InterPro" id="IPR036236">
    <property type="entry name" value="Znf_C2H2_sf"/>
</dbReference>
<evidence type="ECO:0000256" key="17">
    <source>
        <dbReference type="SAM" id="MobiDB-lite"/>
    </source>
</evidence>
<dbReference type="Gene3D" id="3.30.160.60">
    <property type="entry name" value="Classic Zinc Finger"/>
    <property type="match status" value="3"/>
</dbReference>
<dbReference type="PANTHER" id="PTHR23235:SF42">
    <property type="entry name" value="EARLY GROWTH RESPONSE PROTEIN 1"/>
    <property type="match status" value="1"/>
</dbReference>
<evidence type="ECO:0000256" key="9">
    <source>
        <dbReference type="ARBA" id="ARBA00023015"/>
    </source>
</evidence>
<dbReference type="InterPro" id="IPR021849">
    <property type="entry name" value="EGR_N"/>
</dbReference>
<keyword evidence="9 16" id="KW-0805">Transcription regulation</keyword>
<dbReference type="PANTHER" id="PTHR23235">
    <property type="entry name" value="KRUEPPEL-LIKE TRANSCRIPTION FACTOR"/>
    <property type="match status" value="1"/>
</dbReference>
<dbReference type="FunFam" id="3.30.160.60:FF:000837">
    <property type="entry name" value="E3 SUMO-protein ligase EGR2 isoform X1"/>
    <property type="match status" value="1"/>
</dbReference>
<feature type="region of interest" description="Disordered" evidence="17">
    <location>
        <begin position="264"/>
        <end position="311"/>
    </location>
</feature>
<dbReference type="InterPro" id="IPR013087">
    <property type="entry name" value="Znf_C2H2_type"/>
</dbReference>
<organism evidence="19 20">
    <name type="scientific">Xiphophorus couchianus</name>
    <name type="common">Monterrey platyfish</name>
    <dbReference type="NCBI Taxonomy" id="32473"/>
    <lineage>
        <taxon>Eukaryota</taxon>
        <taxon>Metazoa</taxon>
        <taxon>Chordata</taxon>
        <taxon>Craniata</taxon>
        <taxon>Vertebrata</taxon>
        <taxon>Euteleostomi</taxon>
        <taxon>Actinopterygii</taxon>
        <taxon>Neopterygii</taxon>
        <taxon>Teleostei</taxon>
        <taxon>Neoteleostei</taxon>
        <taxon>Acanthomorphata</taxon>
        <taxon>Ovalentaria</taxon>
        <taxon>Atherinomorphae</taxon>
        <taxon>Cyprinodontiformes</taxon>
        <taxon>Poeciliidae</taxon>
        <taxon>Poeciliinae</taxon>
        <taxon>Xiphophorus</taxon>
    </lineage>
</organism>
<dbReference type="STRING" id="32473.ENSXCOP00000000555"/>